<protein>
    <submittedName>
        <fullName evidence="14">Uncharacterized protein</fullName>
    </submittedName>
</protein>
<keyword evidence="8" id="KW-0325">Glycoprotein</keyword>
<evidence type="ECO:0000256" key="5">
    <source>
        <dbReference type="ARBA" id="ARBA00022737"/>
    </source>
</evidence>
<keyword evidence="4" id="KW-0732">Signal</keyword>
<evidence type="ECO:0000259" key="12">
    <source>
        <dbReference type="PROSITE" id="PS51115"/>
    </source>
</evidence>
<reference evidence="14" key="1">
    <citation type="submission" date="2022-11" db="UniProtKB">
        <authorList>
            <consortium name="WormBaseParasite"/>
        </authorList>
    </citation>
    <scope>IDENTIFICATION</scope>
</reference>
<dbReference type="Pfam" id="PF24973">
    <property type="entry name" value="EGF_LMN_ATRN"/>
    <property type="match status" value="1"/>
</dbReference>
<dbReference type="Gene3D" id="2.10.25.10">
    <property type="entry name" value="Laminin"/>
    <property type="match status" value="3"/>
</dbReference>
<keyword evidence="2" id="KW-0964">Secreted</keyword>
<sequence>MLSILEKSSPFHEIVRITMKIGKYFILNFPTAEYYLPAFKIIYQFSYHRVDGRLDRTSKDACRPCDCDIEGSLDDVCAKDETQITGKLKPGDCRCRHGFGGPRCDRCALGFRNYPVCDPCPCNRAGSANFETCDNKCICKENVEGEFCDTCKPGHFSLEESNPSGCMKCFCFGLSEDCSGVAWGKVQTRDLSGWSLTNLDLTRDFNLSNTTGKSLSVNVRDVPDNGFSYFKAPIVYLGNKLTSYGLVVSYSIYYVTDGPGIATKVPDLILKNNDTVIEHHSNRFLTAKENISVQIRLHESSNWFDRRTRLPATRELFMNVLSNVEVLAVRFSFHQAQVQSNVYGFIFEGAAENSTLQDLVYSVEKCSCPATFTGLSCEKCFAGHRRVNNLLYGGTCQACSCHGHSNSCDPYNGHCIGCDHNTTGPNCELCATGFYGNPSLGADLGKCIPCACPLIEKSNNFSPTCTLISTSKDSDCD</sequence>
<dbReference type="SUPFAM" id="SSF57196">
    <property type="entry name" value="EGF/Laminin"/>
    <property type="match status" value="3"/>
</dbReference>
<dbReference type="InterPro" id="IPR000034">
    <property type="entry name" value="Laminin_IV"/>
</dbReference>
<comment type="subcellular location">
    <subcellularLocation>
        <location evidence="1">Secreted</location>
        <location evidence="1">Extracellular space</location>
        <location evidence="1">Extracellular matrix</location>
        <location evidence="1">Basement membrane</location>
    </subcellularLocation>
</comment>
<feature type="domain" description="Laminin EGF-like" evidence="11">
    <location>
        <begin position="65"/>
        <end position="119"/>
    </location>
</feature>
<keyword evidence="3" id="KW-0272">Extracellular matrix</keyword>
<evidence type="ECO:0000256" key="6">
    <source>
        <dbReference type="ARBA" id="ARBA00022869"/>
    </source>
</evidence>
<dbReference type="GO" id="GO:0005604">
    <property type="term" value="C:basement membrane"/>
    <property type="evidence" value="ECO:0007669"/>
    <property type="project" value="UniProtKB-SubCell"/>
</dbReference>
<accession>A0A915K5H3</accession>
<evidence type="ECO:0000313" key="13">
    <source>
        <dbReference type="Proteomes" id="UP000887565"/>
    </source>
</evidence>
<proteinExistence type="predicted"/>
<keyword evidence="7 10" id="KW-1015">Disulfide bond</keyword>
<keyword evidence="6" id="KW-0084">Basement membrane</keyword>
<keyword evidence="5" id="KW-0677">Repeat</keyword>
<dbReference type="PROSITE" id="PS51115">
    <property type="entry name" value="LAMININ_IVA"/>
    <property type="match status" value="1"/>
</dbReference>
<dbReference type="InterPro" id="IPR000742">
    <property type="entry name" value="EGF"/>
</dbReference>
<dbReference type="GO" id="GO:0009888">
    <property type="term" value="P:tissue development"/>
    <property type="evidence" value="ECO:0007669"/>
    <property type="project" value="TreeGrafter"/>
</dbReference>
<dbReference type="InterPro" id="IPR050440">
    <property type="entry name" value="Laminin/Netrin_ECM"/>
</dbReference>
<dbReference type="PROSITE" id="PS50027">
    <property type="entry name" value="EGF_LAM_2"/>
    <property type="match status" value="3"/>
</dbReference>
<dbReference type="PANTHER" id="PTHR10574:SF406">
    <property type="entry name" value="LAMININ SUBUNIT ALPHA 5"/>
    <property type="match status" value="1"/>
</dbReference>
<dbReference type="InterPro" id="IPR056863">
    <property type="entry name" value="LMN_ATRN_NET-like_EGF"/>
</dbReference>
<dbReference type="GO" id="GO:0009887">
    <property type="term" value="P:animal organ morphogenesis"/>
    <property type="evidence" value="ECO:0007669"/>
    <property type="project" value="TreeGrafter"/>
</dbReference>
<dbReference type="AlphaFoldDB" id="A0A915K5H3"/>
<dbReference type="OMA" id="ACELIRI"/>
<dbReference type="Pfam" id="PF00052">
    <property type="entry name" value="Laminin_B"/>
    <property type="match status" value="1"/>
</dbReference>
<dbReference type="FunFam" id="2.10.25.10:FF:000090">
    <property type="entry name" value="laminin subunit alpha"/>
    <property type="match status" value="1"/>
</dbReference>
<feature type="domain" description="Laminin EGF-like" evidence="11">
    <location>
        <begin position="399"/>
        <end position="449"/>
    </location>
</feature>
<dbReference type="WBParaSite" id="nRc.2.0.1.t33588-RA">
    <property type="protein sequence ID" value="nRc.2.0.1.t33588-RA"/>
    <property type="gene ID" value="nRc.2.0.1.g33588"/>
</dbReference>
<dbReference type="PROSITE" id="PS01248">
    <property type="entry name" value="EGF_LAM_1"/>
    <property type="match status" value="2"/>
</dbReference>
<dbReference type="Proteomes" id="UP000887565">
    <property type="component" value="Unplaced"/>
</dbReference>
<evidence type="ECO:0000256" key="7">
    <source>
        <dbReference type="ARBA" id="ARBA00023157"/>
    </source>
</evidence>
<evidence type="ECO:0000256" key="4">
    <source>
        <dbReference type="ARBA" id="ARBA00022729"/>
    </source>
</evidence>
<feature type="disulfide bond" evidence="10">
    <location>
        <begin position="139"/>
        <end position="148"/>
    </location>
</feature>
<dbReference type="SMART" id="SM00281">
    <property type="entry name" value="LamB"/>
    <property type="match status" value="1"/>
</dbReference>
<evidence type="ECO:0000256" key="10">
    <source>
        <dbReference type="PROSITE-ProRule" id="PRU00460"/>
    </source>
</evidence>
<organism evidence="13 14">
    <name type="scientific">Romanomermis culicivorax</name>
    <name type="common">Nematode worm</name>
    <dbReference type="NCBI Taxonomy" id="13658"/>
    <lineage>
        <taxon>Eukaryota</taxon>
        <taxon>Metazoa</taxon>
        <taxon>Ecdysozoa</taxon>
        <taxon>Nematoda</taxon>
        <taxon>Enoplea</taxon>
        <taxon>Dorylaimia</taxon>
        <taxon>Mermithida</taxon>
        <taxon>Mermithoidea</taxon>
        <taxon>Mermithidae</taxon>
        <taxon>Romanomermis</taxon>
    </lineage>
</organism>
<dbReference type="CDD" id="cd00055">
    <property type="entry name" value="EGF_Lam"/>
    <property type="match status" value="3"/>
</dbReference>
<keyword evidence="9 10" id="KW-0424">Laminin EGF-like domain</keyword>
<feature type="domain" description="Laminin EGF-like" evidence="11">
    <location>
        <begin position="120"/>
        <end position="168"/>
    </location>
</feature>
<evidence type="ECO:0000256" key="2">
    <source>
        <dbReference type="ARBA" id="ARBA00022525"/>
    </source>
</evidence>
<evidence type="ECO:0000256" key="9">
    <source>
        <dbReference type="ARBA" id="ARBA00023292"/>
    </source>
</evidence>
<comment type="caution">
    <text evidence="10">Lacks conserved residue(s) required for the propagation of feature annotation.</text>
</comment>
<evidence type="ECO:0000256" key="3">
    <source>
        <dbReference type="ARBA" id="ARBA00022530"/>
    </source>
</evidence>
<feature type="disulfide bond" evidence="10">
    <location>
        <begin position="418"/>
        <end position="427"/>
    </location>
</feature>
<feature type="domain" description="Laminin IV type A" evidence="12">
    <location>
        <begin position="189"/>
        <end position="365"/>
    </location>
</feature>
<dbReference type="FunFam" id="2.10.25.10:FF:000106">
    <property type="entry name" value="Heparan sulfate proteoglycan 2"/>
    <property type="match status" value="1"/>
</dbReference>
<feature type="disulfide bond" evidence="10">
    <location>
        <begin position="65"/>
        <end position="77"/>
    </location>
</feature>
<dbReference type="Pfam" id="PF00053">
    <property type="entry name" value="EGF_laminin"/>
    <property type="match status" value="2"/>
</dbReference>
<evidence type="ECO:0000256" key="1">
    <source>
        <dbReference type="ARBA" id="ARBA00004302"/>
    </source>
</evidence>
<evidence type="ECO:0000313" key="14">
    <source>
        <dbReference type="WBParaSite" id="nRc.2.0.1.t33588-RA"/>
    </source>
</evidence>
<evidence type="ECO:0000259" key="11">
    <source>
        <dbReference type="PROSITE" id="PS50027"/>
    </source>
</evidence>
<dbReference type="InterPro" id="IPR002049">
    <property type="entry name" value="LE_dom"/>
</dbReference>
<keyword evidence="13" id="KW-1185">Reference proteome</keyword>
<dbReference type="PANTHER" id="PTHR10574">
    <property type="entry name" value="NETRIN/LAMININ-RELATED"/>
    <property type="match status" value="1"/>
</dbReference>
<dbReference type="PROSITE" id="PS00022">
    <property type="entry name" value="EGF_1"/>
    <property type="match status" value="1"/>
</dbReference>
<name>A0A915K5H3_ROMCU</name>
<dbReference type="SMART" id="SM00180">
    <property type="entry name" value="EGF_Lam"/>
    <property type="match status" value="3"/>
</dbReference>
<evidence type="ECO:0000256" key="8">
    <source>
        <dbReference type="ARBA" id="ARBA00023180"/>
    </source>
</evidence>
<feature type="disulfide bond" evidence="10">
    <location>
        <begin position="95"/>
        <end position="104"/>
    </location>
</feature>